<dbReference type="InterPro" id="IPR024019">
    <property type="entry name" value="CHP04096"/>
</dbReference>
<reference evidence="1 2" key="1">
    <citation type="submission" date="2014-06" db="EMBL/GenBank/DDBJ databases">
        <title>Whole Genome Sequences of Three Symbiotic Endozoicomonas Bacteria.</title>
        <authorList>
            <person name="Neave M.J."/>
            <person name="Apprill A."/>
            <person name="Voolstra C.R."/>
        </authorList>
    </citation>
    <scope>NUCLEOTIDE SEQUENCE [LARGE SCALE GENOMIC DNA]</scope>
    <source>
        <strain evidence="1 2">DSM 25634</strain>
    </source>
</reference>
<evidence type="ECO:0000313" key="1">
    <source>
        <dbReference type="EMBL" id="KEQ17857.1"/>
    </source>
</evidence>
<keyword evidence="2" id="KW-1185">Reference proteome</keyword>
<organism evidence="1 2">
    <name type="scientific">Endozoicomonas numazuensis</name>
    <dbReference type="NCBI Taxonomy" id="1137799"/>
    <lineage>
        <taxon>Bacteria</taxon>
        <taxon>Pseudomonadati</taxon>
        <taxon>Pseudomonadota</taxon>
        <taxon>Gammaproteobacteria</taxon>
        <taxon>Oceanospirillales</taxon>
        <taxon>Endozoicomonadaceae</taxon>
        <taxon>Endozoicomonas</taxon>
    </lineage>
</organism>
<dbReference type="EMBL" id="JOKH01000002">
    <property type="protein sequence ID" value="KEQ17857.1"/>
    <property type="molecule type" value="Genomic_DNA"/>
</dbReference>
<name>A0A081NHD4_9GAMM</name>
<dbReference type="AlphaFoldDB" id="A0A081NHD4"/>
<accession>A0A081NHD4</accession>
<protein>
    <recommendedName>
        <fullName evidence="3">DNA phosphorothioation-associated methyltransferase</fullName>
    </recommendedName>
</protein>
<dbReference type="Proteomes" id="UP000028073">
    <property type="component" value="Unassembled WGS sequence"/>
</dbReference>
<dbReference type="NCBIfam" id="TIGR04096">
    <property type="entry name" value="dnd_rel_methyl"/>
    <property type="match status" value="1"/>
</dbReference>
<dbReference type="OrthoDB" id="224775at2"/>
<sequence>MSPEQYHEYVNGLSIGKKLPKAVYLHKSALPSIDEQLKEYALTQVATIGLEEQDWDILKFHRDGFKLTLLSYPAFFSDAYPALQKSISIDLAKQQCKETCYQKTDNPPILHRKELMVQSNSPHYEDFCLITQEGELAGLYENSRAIGFKRSWESLLESRGYTLVDGRLFRSAAVDSAEAHTIDRHKTALSRDDLSTPMKSLANHGYLDGRFSVFDYGCGHGDDLRELEAHGITAQGWDPNWRPDGSKVNADLVNLGFVINVIEDIEERVDALIGAWRLTDKVLVIAAMLGTEAHVSKFKAYKDGVITSRNTFQKYYSQPELQSFIEQVLEEEPIAVGPGVFYVFKDKEEEQLYLANKGRRRQRWRQLSQKSIRVPKAQQVLEQHSELVQSFWERCLELGRLPALEELDASDEIKACLGSPKQAFKLACLKYDQDDFLRSEQQRKEELLIYFALQLFSKRRPYNSMPEQLKRDIKAFFGNYRSATEESKNLLFSLAQPDLIDQKCEEAHQSLPASILNVRHSLILHTRFIDQLPIELQLYIGCATQLYGEIEGIDLIKIHIRSGKLTLMVYDDFETQPLPMLRERIKINMRAGRIEFFDYGYGEYEPQPLYWKSKLIDDSFADCKKQLSFDQRLQEMRLLEENKNFGPAMGELTTALKEVYGIEIRGYRFFKVNG</sequence>
<evidence type="ECO:0008006" key="3">
    <source>
        <dbReference type="Google" id="ProtNLM"/>
    </source>
</evidence>
<comment type="caution">
    <text evidence="1">The sequence shown here is derived from an EMBL/GenBank/DDBJ whole genome shotgun (WGS) entry which is preliminary data.</text>
</comment>
<gene>
    <name evidence="1" type="ORF">GZ78_09395</name>
</gene>
<proteinExistence type="predicted"/>
<dbReference type="RefSeq" id="WP_034834772.1">
    <property type="nucleotide sequence ID" value="NZ_JOKH01000002.1"/>
</dbReference>
<evidence type="ECO:0000313" key="2">
    <source>
        <dbReference type="Proteomes" id="UP000028073"/>
    </source>
</evidence>
<dbReference type="STRING" id="1137799.GZ78_09395"/>
<dbReference type="eggNOG" id="COG0500">
    <property type="taxonomic scope" value="Bacteria"/>
</dbReference>